<gene>
    <name evidence="2" type="ORF">FSB_LOCUS48988</name>
</gene>
<feature type="region of interest" description="Disordered" evidence="1">
    <location>
        <begin position="106"/>
        <end position="135"/>
    </location>
</feature>
<proteinExistence type="predicted"/>
<reference evidence="2" key="1">
    <citation type="submission" date="2018-02" db="EMBL/GenBank/DDBJ databases">
        <authorList>
            <person name="Cohen D.B."/>
            <person name="Kent A.D."/>
        </authorList>
    </citation>
    <scope>NUCLEOTIDE SEQUENCE</scope>
</reference>
<evidence type="ECO:0000313" key="2">
    <source>
        <dbReference type="EMBL" id="SPD21106.1"/>
    </source>
</evidence>
<feature type="compositionally biased region" description="Low complexity" evidence="1">
    <location>
        <begin position="172"/>
        <end position="182"/>
    </location>
</feature>
<feature type="region of interest" description="Disordered" evidence="1">
    <location>
        <begin position="165"/>
        <end position="195"/>
    </location>
</feature>
<organism evidence="2">
    <name type="scientific">Fagus sylvatica</name>
    <name type="common">Beechnut</name>
    <dbReference type="NCBI Taxonomy" id="28930"/>
    <lineage>
        <taxon>Eukaryota</taxon>
        <taxon>Viridiplantae</taxon>
        <taxon>Streptophyta</taxon>
        <taxon>Embryophyta</taxon>
        <taxon>Tracheophyta</taxon>
        <taxon>Spermatophyta</taxon>
        <taxon>Magnoliopsida</taxon>
        <taxon>eudicotyledons</taxon>
        <taxon>Gunneridae</taxon>
        <taxon>Pentapetalae</taxon>
        <taxon>rosids</taxon>
        <taxon>fabids</taxon>
        <taxon>Fagales</taxon>
        <taxon>Fagaceae</taxon>
        <taxon>Fagus</taxon>
    </lineage>
</organism>
<name>A0A2N9I4X7_FAGSY</name>
<feature type="compositionally biased region" description="Low complexity" evidence="1">
    <location>
        <begin position="123"/>
        <end position="134"/>
    </location>
</feature>
<accession>A0A2N9I4X7</accession>
<sequence length="195" mass="21607">MAKRIFSSKIALSFKIKDLSISSSSSFVLLTLLQTSTHHEIWTNDESDGIDERHIKTPGFTFELQEQEFLDDDSVKESHIVFGLKLRKTQFSRSYSASARAFTRLPQFQKNPHAPLAPPEPPSSRSSTSSHQSTKMIPQIGISAADLLNPVKNETIHEGMRLHAQHIDSESPPAATCTATTPSLRSTYSGTGLRK</sequence>
<feature type="compositionally biased region" description="Polar residues" evidence="1">
    <location>
        <begin position="183"/>
        <end position="195"/>
    </location>
</feature>
<dbReference type="AlphaFoldDB" id="A0A2N9I4X7"/>
<dbReference type="EMBL" id="OIVN01005146">
    <property type="protein sequence ID" value="SPD21106.1"/>
    <property type="molecule type" value="Genomic_DNA"/>
</dbReference>
<evidence type="ECO:0000256" key="1">
    <source>
        <dbReference type="SAM" id="MobiDB-lite"/>
    </source>
</evidence>
<protein>
    <submittedName>
        <fullName evidence="2">Uncharacterized protein</fullName>
    </submittedName>
</protein>